<reference evidence="16 17" key="1">
    <citation type="journal article" date="2004" name="Nature">
        <title>Genome sequence of the ultrasmall unicellular red alga Cyanidioschyzon merolae 10D.</title>
        <authorList>
            <person name="Matsuzaki M."/>
            <person name="Misumi O."/>
            <person name="Shin-i T."/>
            <person name="Maruyama S."/>
            <person name="Takahara M."/>
            <person name="Miyagishima S."/>
            <person name="Mori T."/>
            <person name="Nishida K."/>
            <person name="Yagisawa F."/>
            <person name="Nishida K."/>
            <person name="Yoshida Y."/>
            <person name="Nishimura Y."/>
            <person name="Nakao S."/>
            <person name="Kobayashi T."/>
            <person name="Momoyama Y."/>
            <person name="Higashiyama T."/>
            <person name="Minoda A."/>
            <person name="Sano M."/>
            <person name="Nomoto H."/>
            <person name="Oishi K."/>
            <person name="Hayashi H."/>
            <person name="Ohta F."/>
            <person name="Nishizaka S."/>
            <person name="Haga S."/>
            <person name="Miura S."/>
            <person name="Morishita T."/>
            <person name="Kabeya Y."/>
            <person name="Terasawa K."/>
            <person name="Suzuki Y."/>
            <person name="Ishii Y."/>
            <person name="Asakawa S."/>
            <person name="Takano H."/>
            <person name="Ohta N."/>
            <person name="Kuroiwa H."/>
            <person name="Tanaka K."/>
            <person name="Shimizu N."/>
            <person name="Sugano S."/>
            <person name="Sato N."/>
            <person name="Nozaki H."/>
            <person name="Ogasawara N."/>
            <person name="Kohara Y."/>
            <person name="Kuroiwa T."/>
        </authorList>
    </citation>
    <scope>NUCLEOTIDE SEQUENCE [LARGE SCALE GENOMIC DNA]</scope>
    <source>
        <strain evidence="16 17">10D</strain>
    </source>
</reference>
<dbReference type="PANTHER" id="PTHR23063">
    <property type="entry name" value="PHOSPHOLIPID ACYLTRANSFERASE"/>
    <property type="match status" value="1"/>
</dbReference>
<dbReference type="Pfam" id="PF01553">
    <property type="entry name" value="Acyltransferase"/>
    <property type="match status" value="1"/>
</dbReference>
<comment type="pathway">
    <text evidence="2">Lipid metabolism.</text>
</comment>
<dbReference type="GO" id="GO:0008374">
    <property type="term" value="F:O-acyltransferase activity"/>
    <property type="evidence" value="ECO:0007669"/>
    <property type="project" value="InterPro"/>
</dbReference>
<dbReference type="CDD" id="cd07991">
    <property type="entry name" value="LPLAT_LPCAT1-like"/>
    <property type="match status" value="1"/>
</dbReference>
<dbReference type="OMA" id="HACHITY"/>
<feature type="domain" description="Phospholipid/glycerol acyltransferase" evidence="15">
    <location>
        <begin position="134"/>
        <end position="265"/>
    </location>
</feature>
<evidence type="ECO:0000256" key="10">
    <source>
        <dbReference type="ARBA" id="ARBA00023209"/>
    </source>
</evidence>
<dbReference type="AlphaFoldDB" id="M1VB13"/>
<reference evidence="16 17" key="2">
    <citation type="journal article" date="2007" name="BMC Biol.">
        <title>A 100%-complete sequence reveals unusually simple genomic features in the hot-spring red alga Cyanidioschyzon merolae.</title>
        <authorList>
            <person name="Nozaki H."/>
            <person name="Takano H."/>
            <person name="Misumi O."/>
            <person name="Terasawa K."/>
            <person name="Matsuzaki M."/>
            <person name="Maruyama S."/>
            <person name="Nishida K."/>
            <person name="Yagisawa F."/>
            <person name="Yoshida Y."/>
            <person name="Fujiwara T."/>
            <person name="Takio S."/>
            <person name="Tamura K."/>
            <person name="Chung S.J."/>
            <person name="Nakamura S."/>
            <person name="Kuroiwa H."/>
            <person name="Tanaka K."/>
            <person name="Sato N."/>
            <person name="Kuroiwa T."/>
        </authorList>
    </citation>
    <scope>NUCLEOTIDE SEQUENCE [LARGE SCALE GENOMIC DNA]</scope>
    <source>
        <strain evidence="16 17">10D</strain>
    </source>
</reference>
<keyword evidence="8" id="KW-0443">Lipid metabolism</keyword>
<evidence type="ECO:0000256" key="8">
    <source>
        <dbReference type="ARBA" id="ARBA00023098"/>
    </source>
</evidence>
<evidence type="ECO:0000256" key="6">
    <source>
        <dbReference type="ARBA" id="ARBA00022692"/>
    </source>
</evidence>
<evidence type="ECO:0000259" key="15">
    <source>
        <dbReference type="SMART" id="SM00563"/>
    </source>
</evidence>
<dbReference type="GO" id="GO:0071618">
    <property type="term" value="F:lysophosphatidylethanolamine acyltransferase activity"/>
    <property type="evidence" value="ECO:0007669"/>
    <property type="project" value="TreeGrafter"/>
</dbReference>
<evidence type="ECO:0000313" key="17">
    <source>
        <dbReference type="Proteomes" id="UP000007014"/>
    </source>
</evidence>
<dbReference type="STRING" id="280699.M1VB13"/>
<organism evidence="16 17">
    <name type="scientific">Cyanidioschyzon merolae (strain NIES-3377 / 10D)</name>
    <name type="common">Unicellular red alga</name>
    <dbReference type="NCBI Taxonomy" id="280699"/>
    <lineage>
        <taxon>Eukaryota</taxon>
        <taxon>Rhodophyta</taxon>
        <taxon>Bangiophyceae</taxon>
        <taxon>Cyanidiales</taxon>
        <taxon>Cyanidiaceae</taxon>
        <taxon>Cyanidioschyzon</taxon>
    </lineage>
</organism>
<dbReference type="EMBL" id="AP006500">
    <property type="protein sequence ID" value="BAM82389.1"/>
    <property type="molecule type" value="Genomic_DNA"/>
</dbReference>
<dbReference type="GO" id="GO:0005783">
    <property type="term" value="C:endoplasmic reticulum"/>
    <property type="evidence" value="ECO:0007669"/>
    <property type="project" value="TreeGrafter"/>
</dbReference>
<keyword evidence="11" id="KW-1208">Phospholipid metabolism</keyword>
<comment type="similarity">
    <text evidence="3">Belongs to the 1-acyl-sn-glycerol-3-phosphate acyltransferase family.</text>
</comment>
<accession>M1VB13</accession>
<dbReference type="InterPro" id="IPR045252">
    <property type="entry name" value="LPCAT1-like"/>
</dbReference>
<dbReference type="RefSeq" id="XP_005538425.1">
    <property type="nucleotide sequence ID" value="XM_005538368.1"/>
</dbReference>
<evidence type="ECO:0000256" key="9">
    <source>
        <dbReference type="ARBA" id="ARBA00023136"/>
    </source>
</evidence>
<evidence type="ECO:0000256" key="5">
    <source>
        <dbReference type="ARBA" id="ARBA00022679"/>
    </source>
</evidence>
<evidence type="ECO:0000256" key="11">
    <source>
        <dbReference type="ARBA" id="ARBA00023264"/>
    </source>
</evidence>
<evidence type="ECO:0000256" key="4">
    <source>
        <dbReference type="ARBA" id="ARBA00022516"/>
    </source>
</evidence>
<proteinExistence type="inferred from homology"/>
<evidence type="ECO:0000256" key="7">
    <source>
        <dbReference type="ARBA" id="ARBA00022989"/>
    </source>
</evidence>
<name>M1VB13_CYAM1</name>
<evidence type="ECO:0000313" key="16">
    <source>
        <dbReference type="EMBL" id="BAM82389.1"/>
    </source>
</evidence>
<dbReference type="KEGG" id="cme:CYME_CMR130C"/>
<dbReference type="Proteomes" id="UP000007014">
    <property type="component" value="Chromosome 18"/>
</dbReference>
<dbReference type="GeneID" id="16996684"/>
<evidence type="ECO:0000256" key="14">
    <source>
        <dbReference type="SAM" id="Phobius"/>
    </source>
</evidence>
<keyword evidence="6 14" id="KW-0812">Transmembrane</keyword>
<dbReference type="HOGENOM" id="CLU_042218_0_0_1"/>
<keyword evidence="7 14" id="KW-1133">Transmembrane helix</keyword>
<keyword evidence="10" id="KW-0594">Phospholipid biosynthesis</keyword>
<keyword evidence="17" id="KW-1185">Reference proteome</keyword>
<dbReference type="SMART" id="SM00563">
    <property type="entry name" value="PlsC"/>
    <property type="match status" value="1"/>
</dbReference>
<evidence type="ECO:0000256" key="12">
    <source>
        <dbReference type="ARBA" id="ARBA00023315"/>
    </source>
</evidence>
<sequence length="371" mass="42432">MAATSPENNRFDSGTTTEESSELEERFLPFEREAPRGGWECPLQWLLAPLVVPLRVVLCFVILVFFYLVCVSFGPRVDKKAAEVGFVWNLPRWRAHLLRGLTKRCARVVLFILGFYRIRRQHLAGYDHRIRSKVLIVSNHVSLFDILFFMADDGRSFVSKHTLLQVPLIGRIAATIGCIFVNRTLHSGGQATNLVVQRQRQMWASDSSAPPRGHRSSTDASSLCSSPPLVLFPEGTTTNGKYLLTFKTGAFVAGLPVQPVILTYEQRCFSLAYETIRGWKYFLGVFRQFYNRLSVIYMPTYIPNEEEKGNPRLFAQNVHLHMLKEMQSRYGTQLSNSSYLDKVAYHRKLRQQWGEYVPVPSSSARSHSHHE</sequence>
<evidence type="ECO:0000256" key="2">
    <source>
        <dbReference type="ARBA" id="ARBA00005189"/>
    </source>
</evidence>
<dbReference type="eggNOG" id="KOG4666">
    <property type="taxonomic scope" value="Eukaryota"/>
</dbReference>
<dbReference type="SUPFAM" id="SSF69593">
    <property type="entry name" value="Glycerol-3-phosphate (1)-acyltransferase"/>
    <property type="match status" value="1"/>
</dbReference>
<gene>
    <name evidence="16" type="ORF">CYME_CMR130C</name>
</gene>
<dbReference type="Gramene" id="CMR130CT">
    <property type="protein sequence ID" value="CMR130CT"/>
    <property type="gene ID" value="CMR130C"/>
</dbReference>
<evidence type="ECO:0000256" key="13">
    <source>
        <dbReference type="SAM" id="MobiDB-lite"/>
    </source>
</evidence>
<feature type="region of interest" description="Disordered" evidence="13">
    <location>
        <begin position="1"/>
        <end position="24"/>
    </location>
</feature>
<dbReference type="OrthoDB" id="272512at2759"/>
<dbReference type="GO" id="GO:0008654">
    <property type="term" value="P:phospholipid biosynthetic process"/>
    <property type="evidence" value="ECO:0007669"/>
    <property type="project" value="UniProtKB-KW"/>
</dbReference>
<dbReference type="GO" id="GO:0016020">
    <property type="term" value="C:membrane"/>
    <property type="evidence" value="ECO:0007669"/>
    <property type="project" value="UniProtKB-SubCell"/>
</dbReference>
<keyword evidence="12" id="KW-0012">Acyltransferase</keyword>
<keyword evidence="4" id="KW-0444">Lipid biosynthesis</keyword>
<evidence type="ECO:0000256" key="3">
    <source>
        <dbReference type="ARBA" id="ARBA00008655"/>
    </source>
</evidence>
<protein>
    <submittedName>
        <fullName evidence="16">Similar to 1-acylglycerol-3-phosphate O-acyltransferase</fullName>
    </submittedName>
</protein>
<feature type="region of interest" description="Disordered" evidence="13">
    <location>
        <begin position="204"/>
        <end position="224"/>
    </location>
</feature>
<keyword evidence="5" id="KW-0808">Transferase</keyword>
<dbReference type="InterPro" id="IPR002123">
    <property type="entry name" value="Plipid/glycerol_acylTrfase"/>
</dbReference>
<keyword evidence="9 14" id="KW-0472">Membrane</keyword>
<feature type="transmembrane region" description="Helical" evidence="14">
    <location>
        <begin position="45"/>
        <end position="70"/>
    </location>
</feature>
<evidence type="ECO:0000256" key="1">
    <source>
        <dbReference type="ARBA" id="ARBA00004370"/>
    </source>
</evidence>
<dbReference type="PANTHER" id="PTHR23063:SF54">
    <property type="entry name" value="LYSOPHOSPHOLIPID ACYLTRANSFERASE LPEAT1"/>
    <property type="match status" value="1"/>
</dbReference>
<feature type="compositionally biased region" description="Polar residues" evidence="13">
    <location>
        <begin position="1"/>
        <end position="17"/>
    </location>
</feature>
<comment type="subcellular location">
    <subcellularLocation>
        <location evidence="1">Membrane</location>
    </subcellularLocation>
</comment>